<sequence>MFSRSGALRALSVAALFSSVLSLPHLPVRPAKRSLQDYVDHLVYLDASKSSLYSAVEIGGRTYGANLDNHWGGMVVKNGSAQGTTTQITVEGVAVTVTKGHDTIGFLQEDIEIDYYSTSQWPSSWPTIGSSAGVGAGKVGIDITDSNSVMNQYLAAKWSNILDNWYYDLLIFYDWETVSSTTVDLEFAGILTTGSTLDWTSVFDISASDATSYGLPDLSSIKDQPYIYLRNDGTFYVDSSFWANGKQYGVTSGVAQTSSSSVVVEVSLTERFSTFPDSVVQGLYSGLSGAKYYGHSNYGYYQVPCDVEVEFWFTIGGTKYNVTQDALIAPNPWGDQCVGTLFTNGHGSASTSFDVVFGFQFLSAFYYRSGINHSSNNQPYVKMLPLPGSDSWASSSGAWSWSGSGSQYSGSAAPVSTQYDNNQAAWQSTTTANGAATSTAYASAATTYTSAAGTAWQSAQYTPSTSTIFTTTTHTVIGTVTLPWPTSSAVSSASGSSSGSGSGSGSSSGSGYSGSGYNNESENLAVAGNVAETDADGNDLNLPHGSLSDKLKHCLPAIIVMAAVLGLGLVIGLIVCLVRRRRGPGAARGPSAYSNIHDSDTHGPVHVPLYGAEEGTSRYSDPYKDKE</sequence>
<keyword evidence="2" id="KW-0472">Membrane</keyword>
<keyword evidence="3" id="KW-0732">Signal</keyword>
<feature type="region of interest" description="Disordered" evidence="1">
    <location>
        <begin position="586"/>
        <end position="627"/>
    </location>
</feature>
<feature type="signal peptide" evidence="3">
    <location>
        <begin position="1"/>
        <end position="22"/>
    </location>
</feature>
<evidence type="ECO:0008006" key="6">
    <source>
        <dbReference type="Google" id="ProtNLM"/>
    </source>
</evidence>
<evidence type="ECO:0000313" key="5">
    <source>
        <dbReference type="Proteomes" id="UP000184267"/>
    </source>
</evidence>
<feature type="region of interest" description="Disordered" evidence="1">
    <location>
        <begin position="491"/>
        <end position="516"/>
    </location>
</feature>
<keyword evidence="2" id="KW-0812">Transmembrane</keyword>
<organism evidence="4 5">
    <name type="scientific">Trametes pubescens</name>
    <name type="common">White-rot fungus</name>
    <dbReference type="NCBI Taxonomy" id="154538"/>
    <lineage>
        <taxon>Eukaryota</taxon>
        <taxon>Fungi</taxon>
        <taxon>Dikarya</taxon>
        <taxon>Basidiomycota</taxon>
        <taxon>Agaricomycotina</taxon>
        <taxon>Agaricomycetes</taxon>
        <taxon>Polyporales</taxon>
        <taxon>Polyporaceae</taxon>
        <taxon>Trametes</taxon>
    </lineage>
</organism>
<accession>A0A1M2VMK7</accession>
<feature type="compositionally biased region" description="Gly residues" evidence="1">
    <location>
        <begin position="498"/>
        <end position="514"/>
    </location>
</feature>
<dbReference type="InterPro" id="IPR021109">
    <property type="entry name" value="Peptidase_aspartic_dom_sf"/>
</dbReference>
<feature type="transmembrane region" description="Helical" evidence="2">
    <location>
        <begin position="555"/>
        <end position="578"/>
    </location>
</feature>
<keyword evidence="5" id="KW-1185">Reference proteome</keyword>
<comment type="caution">
    <text evidence="4">The sequence shown here is derived from an EMBL/GenBank/DDBJ whole genome shotgun (WGS) entry which is preliminary data.</text>
</comment>
<keyword evidence="2" id="KW-1133">Transmembrane helix</keyword>
<gene>
    <name evidence="4" type="ORF">TRAPUB_286</name>
</gene>
<reference evidence="4 5" key="1">
    <citation type="submission" date="2016-10" db="EMBL/GenBank/DDBJ databases">
        <title>Genome sequence of the basidiomycete white-rot fungus Trametes pubescens.</title>
        <authorList>
            <person name="Makela M.R."/>
            <person name="Granchi Z."/>
            <person name="Peng M."/>
            <person name="De Vries R.P."/>
            <person name="Grigoriev I."/>
            <person name="Riley R."/>
            <person name="Hilden K."/>
        </authorList>
    </citation>
    <scope>NUCLEOTIDE SEQUENCE [LARGE SCALE GENOMIC DNA]</scope>
    <source>
        <strain evidence="4 5">FBCC735</strain>
    </source>
</reference>
<name>A0A1M2VMK7_TRAPU</name>
<dbReference type="EMBL" id="MNAD01001011">
    <property type="protein sequence ID" value="OJT08780.1"/>
    <property type="molecule type" value="Genomic_DNA"/>
</dbReference>
<dbReference type="Proteomes" id="UP000184267">
    <property type="component" value="Unassembled WGS sequence"/>
</dbReference>
<dbReference type="SUPFAM" id="SSF50630">
    <property type="entry name" value="Acid proteases"/>
    <property type="match status" value="1"/>
</dbReference>
<dbReference type="OMA" id="HCLPAII"/>
<feature type="chain" id="PRO_5012544329" description="Peptidase A1 domain-containing protein" evidence="3">
    <location>
        <begin position="23"/>
        <end position="627"/>
    </location>
</feature>
<dbReference type="STRING" id="154538.A0A1M2VMK7"/>
<evidence type="ECO:0000256" key="3">
    <source>
        <dbReference type="SAM" id="SignalP"/>
    </source>
</evidence>
<evidence type="ECO:0000256" key="2">
    <source>
        <dbReference type="SAM" id="Phobius"/>
    </source>
</evidence>
<evidence type="ECO:0000313" key="4">
    <source>
        <dbReference type="EMBL" id="OJT08780.1"/>
    </source>
</evidence>
<dbReference type="Gene3D" id="2.40.70.10">
    <property type="entry name" value="Acid Proteases"/>
    <property type="match status" value="1"/>
</dbReference>
<evidence type="ECO:0000256" key="1">
    <source>
        <dbReference type="SAM" id="MobiDB-lite"/>
    </source>
</evidence>
<dbReference type="AlphaFoldDB" id="A0A1M2VMK7"/>
<dbReference type="OrthoDB" id="2791547at2759"/>
<protein>
    <recommendedName>
        <fullName evidence="6">Peptidase A1 domain-containing protein</fullName>
    </recommendedName>
</protein>
<proteinExistence type="predicted"/>